<dbReference type="GO" id="GO:0016763">
    <property type="term" value="F:pentosyltransferase activity"/>
    <property type="evidence" value="ECO:0007669"/>
    <property type="project" value="TreeGrafter"/>
</dbReference>
<evidence type="ECO:0000313" key="11">
    <source>
        <dbReference type="EMBL" id="MBR7832344.1"/>
    </source>
</evidence>
<evidence type="ECO:0000256" key="3">
    <source>
        <dbReference type="ARBA" id="ARBA00022676"/>
    </source>
</evidence>
<keyword evidence="4 11" id="KW-0808">Transferase</keyword>
<dbReference type="EMBL" id="JAGSOG010000010">
    <property type="protein sequence ID" value="MBR7832344.1"/>
    <property type="molecule type" value="Genomic_DNA"/>
</dbReference>
<dbReference type="Proteomes" id="UP000675781">
    <property type="component" value="Unassembled WGS sequence"/>
</dbReference>
<feature type="transmembrane region" description="Helical" evidence="9">
    <location>
        <begin position="211"/>
        <end position="229"/>
    </location>
</feature>
<keyword evidence="7 9" id="KW-0472">Membrane</keyword>
<evidence type="ECO:0000256" key="9">
    <source>
        <dbReference type="SAM" id="Phobius"/>
    </source>
</evidence>
<dbReference type="PANTHER" id="PTHR33908:SF11">
    <property type="entry name" value="MEMBRANE PROTEIN"/>
    <property type="match status" value="1"/>
</dbReference>
<evidence type="ECO:0000313" key="12">
    <source>
        <dbReference type="Proteomes" id="UP000675781"/>
    </source>
</evidence>
<accession>A0A941ENM3</accession>
<feature type="transmembrane region" description="Helical" evidence="9">
    <location>
        <begin position="185"/>
        <end position="204"/>
    </location>
</feature>
<reference evidence="11" key="1">
    <citation type="submission" date="2021-04" db="EMBL/GenBank/DDBJ databases">
        <title>Genome based classification of Actinospica acidithermotolerans sp. nov., an actinobacterium isolated from an Indonesian hot spring.</title>
        <authorList>
            <person name="Kusuma A.B."/>
            <person name="Putra K.E."/>
            <person name="Nafisah S."/>
            <person name="Loh J."/>
            <person name="Nouioui I."/>
            <person name="Goodfellow M."/>
        </authorList>
    </citation>
    <scope>NUCLEOTIDE SEQUENCE</scope>
    <source>
        <strain evidence="11">CSCA 57</strain>
    </source>
</reference>
<protein>
    <submittedName>
        <fullName evidence="11">Glycosyltransferase family 39 protein</fullName>
        <ecNumber evidence="11">2.4.-.-</ecNumber>
    </submittedName>
</protein>
<feature type="region of interest" description="Disordered" evidence="8">
    <location>
        <begin position="1"/>
        <end position="53"/>
    </location>
</feature>
<comment type="caution">
    <text evidence="11">The sequence shown here is derived from an EMBL/GenBank/DDBJ whole genome shotgun (WGS) entry which is preliminary data.</text>
</comment>
<dbReference type="InterPro" id="IPR038731">
    <property type="entry name" value="RgtA/B/C-like"/>
</dbReference>
<feature type="transmembrane region" description="Helical" evidence="9">
    <location>
        <begin position="161"/>
        <end position="179"/>
    </location>
</feature>
<feature type="compositionally biased region" description="Basic and acidic residues" evidence="8">
    <location>
        <begin position="30"/>
        <end position="46"/>
    </location>
</feature>
<keyword evidence="5 9" id="KW-0812">Transmembrane</keyword>
<dbReference type="RefSeq" id="WP_212526880.1">
    <property type="nucleotide sequence ID" value="NZ_JAGSOG010000010.1"/>
</dbReference>
<evidence type="ECO:0000256" key="2">
    <source>
        <dbReference type="ARBA" id="ARBA00022475"/>
    </source>
</evidence>
<feature type="domain" description="Glycosyltransferase RgtA/B/C/D-like" evidence="10">
    <location>
        <begin position="135"/>
        <end position="271"/>
    </location>
</feature>
<proteinExistence type="predicted"/>
<evidence type="ECO:0000256" key="7">
    <source>
        <dbReference type="ARBA" id="ARBA00023136"/>
    </source>
</evidence>
<evidence type="ECO:0000256" key="8">
    <source>
        <dbReference type="SAM" id="MobiDB-lite"/>
    </source>
</evidence>
<feature type="transmembrane region" description="Helical" evidence="9">
    <location>
        <begin position="261"/>
        <end position="281"/>
    </location>
</feature>
<dbReference type="Pfam" id="PF13231">
    <property type="entry name" value="PMT_2"/>
    <property type="match status" value="1"/>
</dbReference>
<name>A0A941ENM3_9ACTN</name>
<dbReference type="AlphaFoldDB" id="A0A941ENM3"/>
<feature type="transmembrane region" description="Helical" evidence="9">
    <location>
        <begin position="235"/>
        <end position="254"/>
    </location>
</feature>
<evidence type="ECO:0000256" key="1">
    <source>
        <dbReference type="ARBA" id="ARBA00004651"/>
    </source>
</evidence>
<feature type="transmembrane region" description="Helical" evidence="9">
    <location>
        <begin position="60"/>
        <end position="78"/>
    </location>
</feature>
<gene>
    <name evidence="11" type="ORF">KDL01_03695</name>
</gene>
<evidence type="ECO:0000256" key="4">
    <source>
        <dbReference type="ARBA" id="ARBA00022679"/>
    </source>
</evidence>
<dbReference type="PANTHER" id="PTHR33908">
    <property type="entry name" value="MANNOSYLTRANSFERASE YKCB-RELATED"/>
    <property type="match status" value="1"/>
</dbReference>
<dbReference type="InterPro" id="IPR050297">
    <property type="entry name" value="LipidA_mod_glycosyltrf_83"/>
</dbReference>
<dbReference type="GO" id="GO:0005886">
    <property type="term" value="C:plasma membrane"/>
    <property type="evidence" value="ECO:0007669"/>
    <property type="project" value="UniProtKB-SubCell"/>
</dbReference>
<dbReference type="EC" id="2.4.-.-" evidence="11"/>
<dbReference type="GO" id="GO:0009103">
    <property type="term" value="P:lipopolysaccharide biosynthetic process"/>
    <property type="evidence" value="ECO:0007669"/>
    <property type="project" value="UniProtKB-ARBA"/>
</dbReference>
<evidence type="ECO:0000259" key="10">
    <source>
        <dbReference type="Pfam" id="PF13231"/>
    </source>
</evidence>
<keyword evidence="2" id="KW-1003">Cell membrane</keyword>
<feature type="transmembrane region" description="Helical" evidence="9">
    <location>
        <begin position="340"/>
        <end position="359"/>
    </location>
</feature>
<keyword evidence="12" id="KW-1185">Reference proteome</keyword>
<keyword evidence="6 9" id="KW-1133">Transmembrane helix</keyword>
<feature type="transmembrane region" description="Helical" evidence="9">
    <location>
        <begin position="309"/>
        <end position="328"/>
    </location>
</feature>
<sequence length="555" mass="60105">MPAQRNDVEPMISKSRANAAEGDAQQSLEESGRERSADVPRPRRPEQPANASGGNSRIPLLLLLLILAVQCGISLWLIHANGMFEDEGTYAYDGHELWQSWFDHVPNTSNYSKILSGVPDFYPIISAGLDKLGGLFAIRLFSCAMMLVSTSALYSFTRRLYGPRAAVIAAALFALLQPTTYMGAFGTYDAMALALLSLAALCALRSTESRFAWLWIFGVFLCCFLADSAKYAAALWNAPVFAVLLFASVPYTGWRKALIRTFAALAGLCALIGAGLALGGADLRAGIAFTTTQRAAGTTPASLIYHDTMLRLGIVLIAALLGLAFAALSPVSGGRFRTPGTLLAASLIVAGLLAPINQARIDTNVAFPKHLGFGAWFTAALAGFGIAAFFAHNRSRTAANLVTAAAVLASGLYGTQQAHMLFQTWGNAQQAVQAMKPYISKGNARYLAEDDPVEQYYLRNQTNQSQWYNTWSFSFRDPHTGAHLSGTPAYVDAIKHEFFSVVELLAVNTEDADKQMATQLSKTKDYVLVAKVPLYENGSSTPFSYYYIWALHKHA</sequence>
<comment type="subcellular location">
    <subcellularLocation>
        <location evidence="1">Cell membrane</location>
        <topology evidence="1">Multi-pass membrane protein</topology>
    </subcellularLocation>
</comment>
<feature type="transmembrane region" description="Helical" evidence="9">
    <location>
        <begin position="136"/>
        <end position="154"/>
    </location>
</feature>
<keyword evidence="3 11" id="KW-0328">Glycosyltransferase</keyword>
<evidence type="ECO:0000256" key="5">
    <source>
        <dbReference type="ARBA" id="ARBA00022692"/>
    </source>
</evidence>
<organism evidence="11 12">
    <name type="scientific">Actinospica durhamensis</name>
    <dbReference type="NCBI Taxonomy" id="1508375"/>
    <lineage>
        <taxon>Bacteria</taxon>
        <taxon>Bacillati</taxon>
        <taxon>Actinomycetota</taxon>
        <taxon>Actinomycetes</taxon>
        <taxon>Catenulisporales</taxon>
        <taxon>Actinospicaceae</taxon>
        <taxon>Actinospica</taxon>
    </lineage>
</organism>
<evidence type="ECO:0000256" key="6">
    <source>
        <dbReference type="ARBA" id="ARBA00022989"/>
    </source>
</evidence>
<feature type="transmembrane region" description="Helical" evidence="9">
    <location>
        <begin position="371"/>
        <end position="391"/>
    </location>
</feature>